<dbReference type="Pfam" id="PF11977">
    <property type="entry name" value="RNase_Zc3h12a"/>
    <property type="match status" value="1"/>
</dbReference>
<comment type="caution">
    <text evidence="3">The sequence shown here is derived from an EMBL/GenBank/DDBJ whole genome shotgun (WGS) entry which is preliminary data.</text>
</comment>
<keyword evidence="1" id="KW-0812">Transmembrane</keyword>
<proteinExistence type="predicted"/>
<feature type="transmembrane region" description="Helical" evidence="1">
    <location>
        <begin position="28"/>
        <end position="47"/>
    </location>
</feature>
<evidence type="ECO:0000313" key="4">
    <source>
        <dbReference type="Proteomes" id="UP000239480"/>
    </source>
</evidence>
<dbReference type="Gene3D" id="3.40.50.11980">
    <property type="match status" value="1"/>
</dbReference>
<gene>
    <name evidence="3" type="ORF">CLV78_101834</name>
</gene>
<sequence>MRLPVLLLAASLGGVAFALYDPDFANLIFVAGLAAFASFYLLVWRWMSREPQHSVILLDGSNVMHWNGGEARLETVRDVLTRLTALGFTPGVVFDANAGYKMAGRYLGDRMLARELGLPLSRVMVVSIGTPADPVLLAAARDLGGRVVSNDRFRDWRPDHPELSEPDHVIRGGYRDGKLWLDVDSP</sequence>
<evidence type="ECO:0000259" key="2">
    <source>
        <dbReference type="Pfam" id="PF11977"/>
    </source>
</evidence>
<protein>
    <submittedName>
        <fullName evidence="3">Zc3h12a-like ribonuclease protein</fullName>
    </submittedName>
</protein>
<dbReference type="AlphaFoldDB" id="A0A2T0S0A6"/>
<accession>A0A2T0S0A6</accession>
<dbReference type="Proteomes" id="UP000239480">
    <property type="component" value="Unassembled WGS sequence"/>
</dbReference>
<keyword evidence="1" id="KW-1133">Transmembrane helix</keyword>
<dbReference type="RefSeq" id="WP_106203464.1">
    <property type="nucleotide sequence ID" value="NZ_PVTD01000001.1"/>
</dbReference>
<keyword evidence="1" id="KW-0472">Membrane</keyword>
<name>A0A2T0S0A6_9RHOB</name>
<evidence type="ECO:0000313" key="3">
    <source>
        <dbReference type="EMBL" id="PRY26733.1"/>
    </source>
</evidence>
<dbReference type="OrthoDB" id="5196680at2"/>
<evidence type="ECO:0000256" key="1">
    <source>
        <dbReference type="SAM" id="Phobius"/>
    </source>
</evidence>
<keyword evidence="4" id="KW-1185">Reference proteome</keyword>
<feature type="domain" description="RNase NYN" evidence="2">
    <location>
        <begin position="55"/>
        <end position="164"/>
    </location>
</feature>
<organism evidence="3 4">
    <name type="scientific">Aliiruegeria haliotis</name>
    <dbReference type="NCBI Taxonomy" id="1280846"/>
    <lineage>
        <taxon>Bacteria</taxon>
        <taxon>Pseudomonadati</taxon>
        <taxon>Pseudomonadota</taxon>
        <taxon>Alphaproteobacteria</taxon>
        <taxon>Rhodobacterales</taxon>
        <taxon>Roseobacteraceae</taxon>
        <taxon>Aliiruegeria</taxon>
    </lineage>
</organism>
<reference evidence="3 4" key="1">
    <citation type="submission" date="2018-03" db="EMBL/GenBank/DDBJ databases">
        <title>Genomic Encyclopedia of Archaeal and Bacterial Type Strains, Phase II (KMG-II): from individual species to whole genera.</title>
        <authorList>
            <person name="Goeker M."/>
        </authorList>
    </citation>
    <scope>NUCLEOTIDE SEQUENCE [LARGE SCALE GENOMIC DNA]</scope>
    <source>
        <strain evidence="3 4">DSM 29328</strain>
    </source>
</reference>
<dbReference type="InterPro" id="IPR021869">
    <property type="entry name" value="RNase_Zc3h12_NYN"/>
</dbReference>
<dbReference type="EMBL" id="PVTD01000001">
    <property type="protein sequence ID" value="PRY26733.1"/>
    <property type="molecule type" value="Genomic_DNA"/>
</dbReference>